<evidence type="ECO:0000313" key="2">
    <source>
        <dbReference type="Proteomes" id="UP000698800"/>
    </source>
</evidence>
<evidence type="ECO:0000313" key="1">
    <source>
        <dbReference type="EMBL" id="KAH0543624.1"/>
    </source>
</evidence>
<sequence length="196" mass="22862">MYVIRRATGYLRRDDLLWTFLYFCDPFPTFEESHYVSDIPGNSMLNLQDWIDKSLDDKNPDSHYEMLMQDGFGLVVKVLREIKTSWKLLLSEFETFLEEINDNFGDADFMDAAGFLGRSFLLNIDYLQRQLFYHQRYINYMTSSPAQPASLIVPTSFMQDFHQEANAMLVIDLRLKALRNRTASVLDIVSVTSPQV</sequence>
<name>A0A9P8ICB8_9PEZI</name>
<dbReference type="AlphaFoldDB" id="A0A9P8ICB8"/>
<reference evidence="1" key="1">
    <citation type="submission" date="2021-03" db="EMBL/GenBank/DDBJ databases">
        <title>Comparative genomics and phylogenomic investigation of the class Geoglossomycetes provide insights into ecological specialization and systematics.</title>
        <authorList>
            <person name="Melie T."/>
            <person name="Pirro S."/>
            <person name="Miller A.N."/>
            <person name="Quandt A."/>
        </authorList>
    </citation>
    <scope>NUCLEOTIDE SEQUENCE</scope>
    <source>
        <strain evidence="1">GBOQ0MN5Z8</strain>
    </source>
</reference>
<keyword evidence="2" id="KW-1185">Reference proteome</keyword>
<dbReference type="OrthoDB" id="5428055at2759"/>
<dbReference type="EMBL" id="JAGHQL010000029">
    <property type="protein sequence ID" value="KAH0543624.1"/>
    <property type="molecule type" value="Genomic_DNA"/>
</dbReference>
<accession>A0A9P8ICB8</accession>
<dbReference type="Proteomes" id="UP000698800">
    <property type="component" value="Unassembled WGS sequence"/>
</dbReference>
<comment type="caution">
    <text evidence="1">The sequence shown here is derived from an EMBL/GenBank/DDBJ whole genome shotgun (WGS) entry which is preliminary data.</text>
</comment>
<proteinExistence type="predicted"/>
<organism evidence="1 2">
    <name type="scientific">Glutinoglossum americanum</name>
    <dbReference type="NCBI Taxonomy" id="1670608"/>
    <lineage>
        <taxon>Eukaryota</taxon>
        <taxon>Fungi</taxon>
        <taxon>Dikarya</taxon>
        <taxon>Ascomycota</taxon>
        <taxon>Pezizomycotina</taxon>
        <taxon>Geoglossomycetes</taxon>
        <taxon>Geoglossales</taxon>
        <taxon>Geoglossaceae</taxon>
        <taxon>Glutinoglossum</taxon>
    </lineage>
</organism>
<gene>
    <name evidence="1" type="ORF">FGG08_002062</name>
</gene>
<protein>
    <submittedName>
        <fullName evidence="1">Uncharacterized protein</fullName>
    </submittedName>
</protein>